<feature type="compositionally biased region" description="Basic and acidic residues" evidence="1">
    <location>
        <begin position="323"/>
        <end position="338"/>
    </location>
</feature>
<feature type="compositionally biased region" description="Basic and acidic residues" evidence="1">
    <location>
        <begin position="243"/>
        <end position="258"/>
    </location>
</feature>
<reference evidence="2 3" key="1">
    <citation type="submission" date="2016-02" db="EMBL/GenBank/DDBJ databases">
        <title>Genome analysis of coral dinoflagellate symbionts highlights evolutionary adaptations to a symbiotic lifestyle.</title>
        <authorList>
            <person name="Aranda M."/>
            <person name="Li Y."/>
            <person name="Liew Y.J."/>
            <person name="Baumgarten S."/>
            <person name="Simakov O."/>
            <person name="Wilson M."/>
            <person name="Piel J."/>
            <person name="Ashoor H."/>
            <person name="Bougouffa S."/>
            <person name="Bajic V.B."/>
            <person name="Ryu T."/>
            <person name="Ravasi T."/>
            <person name="Bayer T."/>
            <person name="Micklem G."/>
            <person name="Kim H."/>
            <person name="Bhak J."/>
            <person name="Lajeunesse T.C."/>
            <person name="Voolstra C.R."/>
        </authorList>
    </citation>
    <scope>NUCLEOTIDE SEQUENCE [LARGE SCALE GENOMIC DNA]</scope>
    <source>
        <strain evidence="2 3">CCMP2467</strain>
    </source>
</reference>
<feature type="region of interest" description="Disordered" evidence="1">
    <location>
        <begin position="243"/>
        <end position="262"/>
    </location>
</feature>
<feature type="compositionally biased region" description="Polar residues" evidence="1">
    <location>
        <begin position="287"/>
        <end position="298"/>
    </location>
</feature>
<keyword evidence="3" id="KW-1185">Reference proteome</keyword>
<protein>
    <submittedName>
        <fullName evidence="2">Uncharacterized protein</fullName>
    </submittedName>
</protein>
<evidence type="ECO:0000256" key="1">
    <source>
        <dbReference type="SAM" id="MobiDB-lite"/>
    </source>
</evidence>
<evidence type="ECO:0000313" key="2">
    <source>
        <dbReference type="EMBL" id="OLP78001.1"/>
    </source>
</evidence>
<accession>A0A1Q9C507</accession>
<dbReference type="AlphaFoldDB" id="A0A1Q9C507"/>
<dbReference type="Proteomes" id="UP000186817">
    <property type="component" value="Unassembled WGS sequence"/>
</dbReference>
<dbReference type="InterPro" id="IPR036869">
    <property type="entry name" value="J_dom_sf"/>
</dbReference>
<comment type="caution">
    <text evidence="2">The sequence shown here is derived from an EMBL/GenBank/DDBJ whole genome shotgun (WGS) entry which is preliminary data.</text>
</comment>
<evidence type="ECO:0000313" key="3">
    <source>
        <dbReference type="Proteomes" id="UP000186817"/>
    </source>
</evidence>
<dbReference type="EMBL" id="LSRX01001677">
    <property type="protein sequence ID" value="OLP78001.1"/>
    <property type="molecule type" value="Genomic_DNA"/>
</dbReference>
<dbReference type="OrthoDB" id="425132at2759"/>
<organism evidence="2 3">
    <name type="scientific">Symbiodinium microadriaticum</name>
    <name type="common">Dinoflagellate</name>
    <name type="synonym">Zooxanthella microadriatica</name>
    <dbReference type="NCBI Taxonomy" id="2951"/>
    <lineage>
        <taxon>Eukaryota</taxon>
        <taxon>Sar</taxon>
        <taxon>Alveolata</taxon>
        <taxon>Dinophyceae</taxon>
        <taxon>Suessiales</taxon>
        <taxon>Symbiodiniaceae</taxon>
        <taxon>Symbiodinium</taxon>
    </lineage>
</organism>
<name>A0A1Q9C507_SYMMI</name>
<feature type="compositionally biased region" description="Low complexity" evidence="1">
    <location>
        <begin position="339"/>
        <end position="350"/>
    </location>
</feature>
<sequence length="373" mass="40852">MDVPAVLQPGDREDAIGRVLAARYPSGALLGDNSVIRPSPPDALQRYRSLANQIHPERCVDPRAEKAFVRASQAFDVLCEMDSDPDNSPDFAAWEASISQPADMASCSGRWWCVSTVADLDRCLEFRYVAMDILFKLTARADETRIPLEKLIRDGEKICEHLDRQQQIPRHRLWPAKRAKSQGADAAVLRYLDLLCHLRSVHCFCQLRNQHFHHSVELLAASPVTRADMEALLAKALAPEAKAAEALRQPEPHLKGMGDETGLDGLDPLDEYMAAIDKAAKEAISSAVSQKVSDTGNLETRLRHDPSTANQSSAERPSGPSETLHRTAEAAGAEERVAESAGKAAAEKAAAQRCLQNHLLGDLLSDESELEAD</sequence>
<dbReference type="Gene3D" id="1.10.287.110">
    <property type="entry name" value="DnaJ domain"/>
    <property type="match status" value="1"/>
</dbReference>
<feature type="region of interest" description="Disordered" evidence="1">
    <location>
        <begin position="287"/>
        <end position="350"/>
    </location>
</feature>
<gene>
    <name evidence="2" type="ORF">AK812_SmicGene41873</name>
</gene>
<dbReference type="SUPFAM" id="SSF46565">
    <property type="entry name" value="Chaperone J-domain"/>
    <property type="match status" value="1"/>
</dbReference>
<proteinExistence type="predicted"/>